<reference evidence="9 10" key="2">
    <citation type="submission" date="2018-11" db="EMBL/GenBank/DDBJ databases">
        <authorList>
            <consortium name="Pathogen Informatics"/>
        </authorList>
    </citation>
    <scope>NUCLEOTIDE SEQUENCE [LARGE SCALE GENOMIC DNA]</scope>
    <source>
        <strain evidence="9 10">Egypt</strain>
    </source>
</reference>
<evidence type="ECO:0000256" key="4">
    <source>
        <dbReference type="ARBA" id="ARBA00023224"/>
    </source>
</evidence>
<dbReference type="OrthoDB" id="6231739at2759"/>
<dbReference type="SUPFAM" id="SSF52540">
    <property type="entry name" value="P-loop containing nucleoside triphosphate hydrolases"/>
    <property type="match status" value="1"/>
</dbReference>
<dbReference type="SMART" id="SM00275">
    <property type="entry name" value="G_alpha"/>
    <property type="match status" value="1"/>
</dbReference>
<dbReference type="WBParaSite" id="ECPE_0000178601-mRNA-1">
    <property type="protein sequence ID" value="ECPE_0000178601-mRNA-1"/>
    <property type="gene ID" value="ECPE_0000178601"/>
</dbReference>
<evidence type="ECO:0000256" key="3">
    <source>
        <dbReference type="ARBA" id="ARBA00023134"/>
    </source>
</evidence>
<dbReference type="GO" id="GO:0001664">
    <property type="term" value="F:G protein-coupled receptor binding"/>
    <property type="evidence" value="ECO:0007669"/>
    <property type="project" value="TreeGrafter"/>
</dbReference>
<evidence type="ECO:0000256" key="1">
    <source>
        <dbReference type="ARBA" id="ARBA00011356"/>
    </source>
</evidence>
<dbReference type="GO" id="GO:0005737">
    <property type="term" value="C:cytoplasm"/>
    <property type="evidence" value="ECO:0007669"/>
    <property type="project" value="TreeGrafter"/>
</dbReference>
<dbReference type="PRINTS" id="PR00318">
    <property type="entry name" value="GPROTEINA"/>
</dbReference>
<comment type="subunit">
    <text evidence="1">G proteins are composed of 3 units; alpha, beta and gamma. The alpha chain contains the guanine nucleotide binding site.</text>
</comment>
<gene>
    <name evidence="9" type="ORF">ECPE_LOCUS1786</name>
</gene>
<dbReference type="PROSITE" id="PS51882">
    <property type="entry name" value="G_ALPHA"/>
    <property type="match status" value="1"/>
</dbReference>
<dbReference type="EMBL" id="UZAN01015330">
    <property type="protein sequence ID" value="VDP46370.1"/>
    <property type="molecule type" value="Genomic_DNA"/>
</dbReference>
<evidence type="ECO:0000313" key="10">
    <source>
        <dbReference type="Proteomes" id="UP000272942"/>
    </source>
</evidence>
<evidence type="ECO:0000256" key="5">
    <source>
        <dbReference type="ARBA" id="ARBA00042247"/>
    </source>
</evidence>
<reference evidence="11" key="1">
    <citation type="submission" date="2016-06" db="UniProtKB">
        <authorList>
            <consortium name="WormBaseParasite"/>
        </authorList>
    </citation>
    <scope>IDENTIFICATION</scope>
</reference>
<dbReference type="AlphaFoldDB" id="A0A183A4A1"/>
<evidence type="ECO:0000256" key="8">
    <source>
        <dbReference type="SAM" id="MobiDB-lite"/>
    </source>
</evidence>
<dbReference type="InterPro" id="IPR011025">
    <property type="entry name" value="GproteinA_insert"/>
</dbReference>
<keyword evidence="3 6" id="KW-0342">GTP-binding</keyword>
<dbReference type="GO" id="GO:0005525">
    <property type="term" value="F:GTP binding"/>
    <property type="evidence" value="ECO:0007669"/>
    <property type="project" value="UniProtKB-KW"/>
</dbReference>
<evidence type="ECO:0000256" key="2">
    <source>
        <dbReference type="ARBA" id="ARBA00022741"/>
    </source>
</evidence>
<feature type="binding site" evidence="7">
    <location>
        <position position="43"/>
    </location>
    <ligand>
        <name>Mg(2+)</name>
        <dbReference type="ChEBI" id="CHEBI:18420"/>
    </ligand>
</feature>
<dbReference type="Pfam" id="PF00503">
    <property type="entry name" value="G-alpha"/>
    <property type="match status" value="1"/>
</dbReference>
<keyword evidence="2 6" id="KW-0547">Nucleotide-binding</keyword>
<keyword evidence="4" id="KW-0807">Transducer</keyword>
<evidence type="ECO:0000313" key="9">
    <source>
        <dbReference type="EMBL" id="VDP46370.1"/>
    </source>
</evidence>
<accession>A0A183A4A1</accession>
<dbReference type="Gene3D" id="1.10.400.10">
    <property type="entry name" value="GI Alpha 1, domain 2-like"/>
    <property type="match status" value="1"/>
</dbReference>
<feature type="binding site" evidence="6">
    <location>
        <begin position="39"/>
        <end position="44"/>
    </location>
    <ligand>
        <name>GTP</name>
        <dbReference type="ChEBI" id="CHEBI:37565"/>
    </ligand>
</feature>
<dbReference type="PANTHER" id="PTHR10218">
    <property type="entry name" value="GTP-BINDING PROTEIN ALPHA SUBUNIT"/>
    <property type="match status" value="1"/>
</dbReference>
<evidence type="ECO:0000313" key="11">
    <source>
        <dbReference type="WBParaSite" id="ECPE_0000178601-mRNA-1"/>
    </source>
</evidence>
<dbReference type="PANTHER" id="PTHR10218:SF212">
    <property type="entry name" value="G PROTEIN ALPHA S SUBUNIT"/>
    <property type="match status" value="1"/>
</dbReference>
<proteinExistence type="predicted"/>
<dbReference type="GO" id="GO:0046872">
    <property type="term" value="F:metal ion binding"/>
    <property type="evidence" value="ECO:0007669"/>
    <property type="project" value="UniProtKB-KW"/>
</dbReference>
<dbReference type="InterPro" id="IPR027417">
    <property type="entry name" value="P-loop_NTPase"/>
</dbReference>
<feature type="binding site" evidence="7">
    <location>
        <position position="194"/>
    </location>
    <ligand>
        <name>Mg(2+)</name>
        <dbReference type="ChEBI" id="CHEBI:18420"/>
    </ligand>
</feature>
<dbReference type="GO" id="GO:0031683">
    <property type="term" value="F:G-protein beta/gamma-subunit complex binding"/>
    <property type="evidence" value="ECO:0007669"/>
    <property type="project" value="InterPro"/>
</dbReference>
<dbReference type="Gene3D" id="3.40.50.300">
    <property type="entry name" value="P-loop containing nucleotide triphosphate hydrolases"/>
    <property type="match status" value="1"/>
</dbReference>
<feature type="region of interest" description="Disordered" evidence="8">
    <location>
        <begin position="180"/>
        <end position="200"/>
    </location>
</feature>
<evidence type="ECO:0000256" key="6">
    <source>
        <dbReference type="PIRSR" id="PIRSR601019-1"/>
    </source>
</evidence>
<organism evidence="11">
    <name type="scientific">Echinostoma caproni</name>
    <dbReference type="NCBI Taxonomy" id="27848"/>
    <lineage>
        <taxon>Eukaryota</taxon>
        <taxon>Metazoa</taxon>
        <taxon>Spiralia</taxon>
        <taxon>Lophotrochozoa</taxon>
        <taxon>Platyhelminthes</taxon>
        <taxon>Trematoda</taxon>
        <taxon>Digenea</taxon>
        <taxon>Plagiorchiida</taxon>
        <taxon>Echinostomata</taxon>
        <taxon>Echinostomatoidea</taxon>
        <taxon>Echinostomatidae</taxon>
        <taxon>Echinostoma</taxon>
    </lineage>
</organism>
<keyword evidence="10" id="KW-1185">Reference proteome</keyword>
<evidence type="ECO:0000256" key="7">
    <source>
        <dbReference type="PIRSR" id="PIRSR601019-2"/>
    </source>
</evidence>
<dbReference type="SUPFAM" id="SSF47895">
    <property type="entry name" value="Transducin (alpha subunit), insertion domain"/>
    <property type="match status" value="1"/>
</dbReference>
<dbReference type="GO" id="GO:0007191">
    <property type="term" value="P:adenylate cyclase-activating dopamine receptor signaling pathway"/>
    <property type="evidence" value="ECO:0007669"/>
    <property type="project" value="TreeGrafter"/>
</dbReference>
<dbReference type="GO" id="GO:0005834">
    <property type="term" value="C:heterotrimeric G-protein complex"/>
    <property type="evidence" value="ECO:0007669"/>
    <property type="project" value="TreeGrafter"/>
</dbReference>
<keyword evidence="7" id="KW-0479">Metal-binding</keyword>
<sequence length="200" mass="23128">MEVFSGEKKRRHDYFLKVIQKRIADVKNVHRIILIGTGESGKSTFVKQMKLLSSFNQTFPDKYREKFIAEIQRNLVQSLASILLFMEQENIPFGTEDPALIKSKARILAIKGELDRAPDSIAQYAASPDPSRRKEFYDDCSRLWADKAVKETHLKGNEFQLIDCAQYFLDKIDEVRDPRYKPSDDDVLQSRTKTLGIHTE</sequence>
<name>A0A183A4A1_9TREM</name>
<feature type="binding site" evidence="6">
    <location>
        <begin position="188"/>
        <end position="194"/>
    </location>
    <ligand>
        <name>GTP</name>
        <dbReference type="ChEBI" id="CHEBI:37565"/>
    </ligand>
</feature>
<dbReference type="Proteomes" id="UP000272942">
    <property type="component" value="Unassembled WGS sequence"/>
</dbReference>
<dbReference type="InterPro" id="IPR001019">
    <property type="entry name" value="Gprotein_alpha_su"/>
</dbReference>
<dbReference type="GO" id="GO:0003924">
    <property type="term" value="F:GTPase activity"/>
    <property type="evidence" value="ECO:0007669"/>
    <property type="project" value="InterPro"/>
</dbReference>
<keyword evidence="7" id="KW-0460">Magnesium</keyword>
<protein>
    <recommendedName>
        <fullName evidence="5">Adenylate cyclase-stimulating G alpha protein</fullName>
    </recommendedName>
</protein>